<keyword evidence="5" id="KW-0378">Hydrolase</keyword>
<reference evidence="8" key="1">
    <citation type="journal article" date="2019" name="Nat. Commun.">
        <title>Genome-wide association mapping of date palm fruit traits.</title>
        <authorList>
            <person name="Hazzouri K.M."/>
            <person name="Gros-Balthazard M."/>
            <person name="Flowers J.M."/>
            <person name="Copetti D."/>
            <person name="Lemansour A."/>
            <person name="Lebrun M."/>
            <person name="Masmoudi K."/>
            <person name="Ferrand S."/>
            <person name="Dhar M.I."/>
            <person name="Fresquez Z.A."/>
            <person name="Rosas U."/>
            <person name="Zhang J."/>
            <person name="Talag J."/>
            <person name="Lee S."/>
            <person name="Kudrna D."/>
            <person name="Powell R.F."/>
            <person name="Leitch I.J."/>
            <person name="Krueger R.R."/>
            <person name="Wing R.A."/>
            <person name="Amiri K.M.A."/>
            <person name="Purugganan M.D."/>
        </authorList>
    </citation>
    <scope>NUCLEOTIDE SEQUENCE [LARGE SCALE GENOMIC DNA]</scope>
    <source>
        <strain evidence="8">cv. Khalas</strain>
    </source>
</reference>
<dbReference type="SMART" id="SM00955">
    <property type="entry name" value="RNB"/>
    <property type="match status" value="1"/>
</dbReference>
<comment type="function">
    <text evidence="5">3'-5'-exoribonuclease that specifically recognizes RNAs polyuridylated at their 3' end and mediates their degradation. Component of an exosome-independent RNA degradation pathway that mediates degradation of cytoplasmic mRNAs that have been deadenylated and subsequently uridylated at their 3'.</text>
</comment>
<evidence type="ECO:0000259" key="7">
    <source>
        <dbReference type="SMART" id="SM00955"/>
    </source>
</evidence>
<accession>A0A8B7C3C2</accession>
<proteinExistence type="inferred from homology"/>
<evidence type="ECO:0000256" key="4">
    <source>
        <dbReference type="ARBA" id="ARBA00022884"/>
    </source>
</evidence>
<dbReference type="GO" id="GO:0000932">
    <property type="term" value="C:P-body"/>
    <property type="evidence" value="ECO:0007669"/>
    <property type="project" value="UniProtKB-SubCell"/>
</dbReference>
<dbReference type="PANTHER" id="PTHR23355">
    <property type="entry name" value="RIBONUCLEASE"/>
    <property type="match status" value="1"/>
</dbReference>
<keyword evidence="2 5" id="KW-0479">Metal-binding</keyword>
<evidence type="ECO:0000256" key="5">
    <source>
        <dbReference type="HAMAP-Rule" id="MF_03045"/>
    </source>
</evidence>
<name>A0A8B7C3C2_PHODC</name>
<dbReference type="GO" id="GO:0000175">
    <property type="term" value="F:3'-5'-RNA exonuclease activity"/>
    <property type="evidence" value="ECO:0007669"/>
    <property type="project" value="UniProtKB-UniRule"/>
</dbReference>
<reference evidence="9" key="2">
    <citation type="submission" date="2025-08" db="UniProtKB">
        <authorList>
            <consortium name="RefSeq"/>
        </authorList>
    </citation>
    <scope>IDENTIFICATION</scope>
    <source>
        <tissue evidence="9">Young leaves</tissue>
    </source>
</reference>
<dbReference type="RefSeq" id="XP_008790846.1">
    <property type="nucleotide sequence ID" value="XM_008792624.4"/>
</dbReference>
<dbReference type="InterPro" id="IPR028591">
    <property type="entry name" value="DIS3L2"/>
</dbReference>
<dbReference type="InterPro" id="IPR001900">
    <property type="entry name" value="RNase_II/R"/>
</dbReference>
<organism evidence="8 9">
    <name type="scientific">Phoenix dactylifera</name>
    <name type="common">Date palm</name>
    <dbReference type="NCBI Taxonomy" id="42345"/>
    <lineage>
        <taxon>Eukaryota</taxon>
        <taxon>Viridiplantae</taxon>
        <taxon>Streptophyta</taxon>
        <taxon>Embryophyta</taxon>
        <taxon>Tracheophyta</taxon>
        <taxon>Spermatophyta</taxon>
        <taxon>Magnoliopsida</taxon>
        <taxon>Liliopsida</taxon>
        <taxon>Arecaceae</taxon>
        <taxon>Coryphoideae</taxon>
        <taxon>Phoeniceae</taxon>
        <taxon>Phoenix</taxon>
    </lineage>
</organism>
<keyword evidence="8" id="KW-1185">Reference proteome</keyword>
<dbReference type="HAMAP" id="MF_03045">
    <property type="entry name" value="DIS3L2"/>
    <property type="match status" value="1"/>
</dbReference>
<dbReference type="InterPro" id="IPR041505">
    <property type="entry name" value="Dis3_CSD2"/>
</dbReference>
<keyword evidence="4 5" id="KW-0694">RNA-binding</keyword>
<feature type="region of interest" description="Disordered" evidence="6">
    <location>
        <begin position="1"/>
        <end position="46"/>
    </location>
</feature>
<dbReference type="GO" id="GO:0000956">
    <property type="term" value="P:nuclear-transcribed mRNA catabolic process"/>
    <property type="evidence" value="ECO:0007669"/>
    <property type="project" value="UniProtKB-UniRule"/>
</dbReference>
<keyword evidence="1 5" id="KW-0963">Cytoplasm</keyword>
<dbReference type="PANTHER" id="PTHR23355:SF9">
    <property type="entry name" value="DIS3-LIKE EXONUCLEASE 2"/>
    <property type="match status" value="1"/>
</dbReference>
<dbReference type="Proteomes" id="UP000228380">
    <property type="component" value="Chromosome 15"/>
</dbReference>
<keyword evidence="5" id="KW-0464">Manganese</keyword>
<feature type="compositionally biased region" description="Basic residues" evidence="6">
    <location>
        <begin position="23"/>
        <end position="34"/>
    </location>
</feature>
<keyword evidence="5" id="KW-0540">Nuclease</keyword>
<feature type="binding site" evidence="5">
    <location>
        <position position="516"/>
    </location>
    <ligand>
        <name>Mg(2+)</name>
        <dbReference type="ChEBI" id="CHEBI:18420"/>
    </ligand>
</feature>
<keyword evidence="3 5" id="KW-0460">Magnesium</keyword>
<protein>
    <recommendedName>
        <fullName evidence="5">DIS3-like exonuclease 2</fullName>
        <ecNumber evidence="5">3.1.13.-</ecNumber>
    </recommendedName>
</protein>
<gene>
    <name evidence="9" type="primary">LOC103707912</name>
</gene>
<evidence type="ECO:0000313" key="8">
    <source>
        <dbReference type="Proteomes" id="UP000228380"/>
    </source>
</evidence>
<keyword evidence="5" id="KW-0269">Exonuclease</keyword>
<comment type="subcellular location">
    <subcellularLocation>
        <location evidence="5">Cytoplasm</location>
    </subcellularLocation>
    <subcellularLocation>
        <location evidence="5">Cytoplasm</location>
        <location evidence="5">P-body</location>
    </subcellularLocation>
</comment>
<dbReference type="Pfam" id="PF00773">
    <property type="entry name" value="RNB"/>
    <property type="match status" value="1"/>
</dbReference>
<dbReference type="GO" id="GO:1990074">
    <property type="term" value="P:polyuridylation-dependent mRNA catabolic process"/>
    <property type="evidence" value="ECO:0007669"/>
    <property type="project" value="UniProtKB-UniRule"/>
</dbReference>
<dbReference type="AlphaFoldDB" id="A0A8B7C3C2"/>
<dbReference type="FunFam" id="2.40.50.690:FF:000007">
    <property type="entry name" value="DIS3-like exonuclease 2"/>
    <property type="match status" value="1"/>
</dbReference>
<dbReference type="Gene3D" id="2.40.50.700">
    <property type="match status" value="1"/>
</dbReference>
<dbReference type="Gene3D" id="2.40.50.690">
    <property type="match status" value="1"/>
</dbReference>
<dbReference type="GO" id="GO:0003723">
    <property type="term" value="F:RNA binding"/>
    <property type="evidence" value="ECO:0007669"/>
    <property type="project" value="UniProtKB-KW"/>
</dbReference>
<evidence type="ECO:0000256" key="2">
    <source>
        <dbReference type="ARBA" id="ARBA00022723"/>
    </source>
</evidence>
<dbReference type="KEGG" id="pda:103707912"/>
<dbReference type="InterPro" id="IPR050180">
    <property type="entry name" value="RNR_Ribonuclease"/>
</dbReference>
<dbReference type="Pfam" id="PF17849">
    <property type="entry name" value="OB_Dis3"/>
    <property type="match status" value="1"/>
</dbReference>
<dbReference type="OrthoDB" id="372421at2759"/>
<evidence type="ECO:0000313" key="9">
    <source>
        <dbReference type="RefSeq" id="XP_008790846.1"/>
    </source>
</evidence>
<dbReference type="PROSITE" id="PS01175">
    <property type="entry name" value="RIBONUCLEASE_II"/>
    <property type="match status" value="1"/>
</dbReference>
<feature type="site" description="Important for catalytic activity" evidence="5">
    <location>
        <position position="524"/>
    </location>
</feature>
<dbReference type="InterPro" id="IPR012340">
    <property type="entry name" value="NA-bd_OB-fold"/>
</dbReference>
<dbReference type="GO" id="GO:0046872">
    <property type="term" value="F:metal ion binding"/>
    <property type="evidence" value="ECO:0007669"/>
    <property type="project" value="UniProtKB-KW"/>
</dbReference>
<dbReference type="SUPFAM" id="SSF50249">
    <property type="entry name" value="Nucleic acid-binding proteins"/>
    <property type="match status" value="3"/>
</dbReference>
<comment type="cofactor">
    <cofactor evidence="5">
        <name>Mg(2+)</name>
        <dbReference type="ChEBI" id="CHEBI:18420"/>
    </cofactor>
    <cofactor evidence="5">
        <name>Mn(2+)</name>
        <dbReference type="ChEBI" id="CHEBI:29035"/>
    </cofactor>
</comment>
<feature type="domain" description="RNB" evidence="7">
    <location>
        <begin position="504"/>
        <end position="858"/>
    </location>
</feature>
<dbReference type="EC" id="3.1.13.-" evidence="5"/>
<evidence type="ECO:0000256" key="1">
    <source>
        <dbReference type="ARBA" id="ARBA00022490"/>
    </source>
</evidence>
<dbReference type="InterPro" id="IPR022966">
    <property type="entry name" value="RNase_II/R_CS"/>
</dbReference>
<evidence type="ECO:0000256" key="3">
    <source>
        <dbReference type="ARBA" id="ARBA00022842"/>
    </source>
</evidence>
<evidence type="ECO:0000256" key="6">
    <source>
        <dbReference type="SAM" id="MobiDB-lite"/>
    </source>
</evidence>
<feature type="compositionally biased region" description="Low complexity" evidence="6">
    <location>
        <begin position="1"/>
        <end position="16"/>
    </location>
</feature>
<feature type="binding site" evidence="5">
    <location>
        <position position="525"/>
    </location>
    <ligand>
        <name>Mg(2+)</name>
        <dbReference type="ChEBI" id="CHEBI:18420"/>
    </ligand>
</feature>
<sequence>MRGPAEHAAAAGTAVAEEADRDKKRRRRQNRRSKQTLVGLPGGSCSSMDSVYGQPPEWLENSRGGAGGGGLKVGLQKAFNVGFSSLPAMHINDEGDAGGMTAGLLPCSVAGGEISRSCPLPNSSSPLKDPMDATAPWNTAKKYFAPYWSEQEVEEAIEKGKAFKATFRVNAYNSLEAYCTIDGVPVDVLINGVAAQNRAIEGDVVAVMLDPVTSWTRLKGSNVHGNPVLADDSNILSEAREVVDNKCAGKERLDANCGCYTYSNGLLPLDKRCQFNDNGGISEVVHSNPGNGPGISNKKCIVQQSNPPENSNMQAFEQGEAARALERIRAMINSYPSKRPTGRVLSIIRMSPRRGAVIGFLSSRKWLPEGEGYGNLVSSHVSKNKNLVSLSDEDYIQLIPTDPKFRKMVVTVGSLADSVKKRLKNGDTTVEKELVAAHIDEWSEESLCPQARVIHILGRGGEIEPQIGAILFENAICAAKFSTESLACLPDVPWKVPVKEFESRHDLRNICTFTIDPSSAIDLDDALSVEIISDEIFRVGVHIADVSYFVLPDTALDTEAQIRSTSVYILQHKLPMLPPKLSEEVASLIPGADRLALSIIWDIDRFGNIKNRWIGRSIIQSCCKLSYEFVQDIIDGSFDVDQPSLSGNSGPQLHGQFKWKDVFESLKSLHEISKKLRDIRFKDGALWLETAKLVFLFDECGTPYDSLLNERKESCSLVEEFMLLANRSVAEVISRAFPDCALLRRHPEPNFRKLKEFEAFCSKHGFELDTSSSGQLDLSLSKIREKLKDDPVLFHILISYASRPMQSAAYFCTGDLKGRENDWAHYALSVPFYTHFTSPLRRYPDIIVHRTLSAVLDAEDNYSKKKQNLLGAYKGEASGSEIASRCFSGLYFDKVAAESEEGSQILSAAALKFKVPGTEVLAEVAAYCNERKVASRHAEDAGEKVYLWALLKKKKVLVSEARVLGLGPRFMSVYIHKFAIERRIYYDEVEGLTAEWFETTCTLVLDILRNKRFHRRGSPRSFRAIEDVALVLNPLELVVPEKEKKATEAGCGTASLTSSGLAENSEIYPIVFPLVLRHLSAVPVALHAVGGDDGPLDVGARLYMCSYFW</sequence>
<dbReference type="GeneID" id="103707912"/>
<comment type="similarity">
    <text evidence="5">Belongs to the RNR ribonuclease family. DIS3L2 subfamily.</text>
</comment>